<accession>A0A381U4Q2</accession>
<dbReference type="AlphaFoldDB" id="A0A381U4Q2"/>
<reference evidence="1" key="1">
    <citation type="submission" date="2018-05" db="EMBL/GenBank/DDBJ databases">
        <authorList>
            <person name="Lanie J.A."/>
            <person name="Ng W.-L."/>
            <person name="Kazmierczak K.M."/>
            <person name="Andrzejewski T.M."/>
            <person name="Davidsen T.M."/>
            <person name="Wayne K.J."/>
            <person name="Tettelin H."/>
            <person name="Glass J.I."/>
            <person name="Rusch D."/>
            <person name="Podicherti R."/>
            <person name="Tsui H.-C.T."/>
            <person name="Winkler M.E."/>
        </authorList>
    </citation>
    <scope>NUCLEOTIDE SEQUENCE</scope>
</reference>
<evidence type="ECO:0000313" key="1">
    <source>
        <dbReference type="EMBL" id="SVA22568.1"/>
    </source>
</evidence>
<proteinExistence type="predicted"/>
<dbReference type="EMBL" id="UINC01005634">
    <property type="protein sequence ID" value="SVA22568.1"/>
    <property type="molecule type" value="Genomic_DNA"/>
</dbReference>
<protein>
    <submittedName>
        <fullName evidence="1">Uncharacterized protein</fullName>
    </submittedName>
</protein>
<organism evidence="1">
    <name type="scientific">marine metagenome</name>
    <dbReference type="NCBI Taxonomy" id="408172"/>
    <lineage>
        <taxon>unclassified sequences</taxon>
        <taxon>metagenomes</taxon>
        <taxon>ecological metagenomes</taxon>
    </lineage>
</organism>
<name>A0A381U4Q2_9ZZZZ</name>
<gene>
    <name evidence="1" type="ORF">METZ01_LOCUS75422</name>
</gene>
<sequence>MLRSFVISLLVSFLVFAGIGTALLRGVSKDITAVDQRYAEAITRLKGEIEGSIENVSNSITSYGNIFRTHDKKIISVRDDMDSQVSALSRRITSTEEGQRQDLAEVISQVQAFSTKLSLVSGDLGSLKEGMVQLQTDFRGLTEVKALEAVESLPDNRLMASALEPTPDLAVSDEASVPGTCPLAALNTDSRRVILRDAIRAAEKKGTHVFNATFDISGDGSTVASQVESQTASAKLKSAVNRYIESLQWNNSEYGFSSCEMQVRLNIN</sequence>